<dbReference type="PANTHER" id="PTHR11274:SF0">
    <property type="entry name" value="GENERAL TRANSCRIPTION AND DNA REPAIR FACTOR IIH HELICASE SUBUNIT XPB"/>
    <property type="match status" value="1"/>
</dbReference>
<dbReference type="SUPFAM" id="SSF52540">
    <property type="entry name" value="P-loop containing nucleoside triphosphate hydrolases"/>
    <property type="match status" value="2"/>
</dbReference>
<dbReference type="CDD" id="cd09126">
    <property type="entry name" value="PLDc_C_DEXD_like"/>
    <property type="match status" value="1"/>
</dbReference>
<dbReference type="AlphaFoldDB" id="A0A833L1U4"/>
<feature type="coiled-coil region" evidence="5">
    <location>
        <begin position="3"/>
        <end position="30"/>
    </location>
</feature>
<accession>A0A833L1U4</accession>
<evidence type="ECO:0000256" key="3">
    <source>
        <dbReference type="ARBA" id="ARBA00022806"/>
    </source>
</evidence>
<dbReference type="PROSITE" id="PS51192">
    <property type="entry name" value="HELICASE_ATP_BIND_1"/>
    <property type="match status" value="1"/>
</dbReference>
<evidence type="ECO:0000256" key="2">
    <source>
        <dbReference type="ARBA" id="ARBA00022801"/>
    </source>
</evidence>
<dbReference type="Gene3D" id="3.40.50.300">
    <property type="entry name" value="P-loop containing nucleotide triphosphate hydrolases"/>
    <property type="match status" value="2"/>
</dbReference>
<dbReference type="Gene3D" id="3.30.870.10">
    <property type="entry name" value="Endonuclease Chain A"/>
    <property type="match status" value="1"/>
</dbReference>
<dbReference type="CDD" id="cd17926">
    <property type="entry name" value="DEXHc_RE"/>
    <property type="match status" value="1"/>
</dbReference>
<evidence type="ECO:0000313" key="9">
    <source>
        <dbReference type="Proteomes" id="UP000488506"/>
    </source>
</evidence>
<reference evidence="8 9" key="1">
    <citation type="submission" date="2019-12" db="EMBL/GenBank/DDBJ databases">
        <authorList>
            <person name="Wolfe R."/>
            <person name="Danczak R."/>
            <person name="Wilkins M."/>
        </authorList>
    </citation>
    <scope>NUCLEOTIDE SEQUENCE [LARGE SCALE GENOMIC DNA]</scope>
    <source>
        <strain evidence="8">X2_MaxBin.013</strain>
    </source>
</reference>
<keyword evidence="5" id="KW-0175">Coiled coil</keyword>
<dbReference type="GO" id="GO:0006793">
    <property type="term" value="P:phosphorus metabolic process"/>
    <property type="evidence" value="ECO:0007669"/>
    <property type="project" value="UniProtKB-ARBA"/>
</dbReference>
<dbReference type="InterPro" id="IPR027417">
    <property type="entry name" value="P-loop_NTPase"/>
</dbReference>
<keyword evidence="4" id="KW-0067">ATP-binding</keyword>
<dbReference type="SUPFAM" id="SSF56024">
    <property type="entry name" value="Phospholipase D/nuclease"/>
    <property type="match status" value="1"/>
</dbReference>
<evidence type="ECO:0000256" key="5">
    <source>
        <dbReference type="SAM" id="Coils"/>
    </source>
</evidence>
<gene>
    <name evidence="8" type="ORF">FD145_362</name>
</gene>
<dbReference type="Proteomes" id="UP000488506">
    <property type="component" value="Unassembled WGS sequence"/>
</dbReference>
<keyword evidence="2" id="KW-0378">Hydrolase</keyword>
<protein>
    <submittedName>
        <fullName evidence="8">Type III restriction protein res subunit</fullName>
    </submittedName>
</protein>
<dbReference type="Pfam" id="PF04851">
    <property type="entry name" value="ResIII"/>
    <property type="match status" value="1"/>
</dbReference>
<proteinExistence type="predicted"/>
<evidence type="ECO:0000259" key="6">
    <source>
        <dbReference type="PROSITE" id="PS50035"/>
    </source>
</evidence>
<evidence type="ECO:0000256" key="1">
    <source>
        <dbReference type="ARBA" id="ARBA00022741"/>
    </source>
</evidence>
<evidence type="ECO:0000259" key="7">
    <source>
        <dbReference type="PROSITE" id="PS51192"/>
    </source>
</evidence>
<dbReference type="GO" id="GO:0016787">
    <property type="term" value="F:hydrolase activity"/>
    <property type="evidence" value="ECO:0007669"/>
    <property type="project" value="UniProtKB-KW"/>
</dbReference>
<sequence>MNYEELLKAYNALKTENLLLKAENESLRKQLNPQQPITVSPAMNIPDETPTILPKVHNNSLPEEKIALFRSIFRGRDDVYAKRWYSEATKRGGYQPVCENEWHAALCNKKKYRCASCPNRKFSCINDFVIEAHLKGTNGQGKDIIGIYPLLMDENCYLLAIDFDGAEWPQDITAFRLICATNNIPITVERSRSGNGAHVWIFFEEAIPAATARKLGSALLTCAMNNRHEISFKSYDRLFPSQDIMPKGGFGNLIALPLQGYARKFGNSAFIDEQFVPYMDQWAYLSGIKKMPLAEVREKIETLNNGNELGVLIKDEEDAKPWEKTKPEQNLAKTDFPKIVAIVKANMLYLEKAAITQKALTRIKRLAAFKNPEFYKAQAMRLPIYDKPRIISTIDETEKYLGIPRGCEEGLLRLLDNADVAYAIDDKTNQGKKIKVKFNGNLNADQKPVVAALLKHAFGVLAATTAFGKTIIGANLIANRKVNTLILVHTQALLAQWQKTLLQFLSINEPLPKLIGKQGRKKQRPIIGQLGAGKNTLTGIVDVAIMQSLIKGQEVKDLVKNYGMVIIDECHHVPAFNFEKILKTINAKYVYGLTATPTRQDGHHPIIFMQCGPICYTVDAKAQAEKRPFDHFIIPKFTSFKKPLSQDEKNWHITQIYKSISDDELRNRQIVDDIQKCLEASRTPLILTERASHVSTLVNMLEKKCPNVITLVGSASQKEKREIMQRLGSIAKEDPLIIVATGKYVGEGFDYPRLDTLFLVMPIAWKGTIAQYAGRLHRIYENKKEVLIYDYVDIHVPVLERMYHKRVKGYAQIGYKSKTETAQLGKTNIIFDGKSFMGVFSNDIAMSGKEIIIVCPFMRKNRLIQMIQLLSPKIINNVDITVVTRSPEDFRPDNRQAFESLAEYLKNAGIKVIHKSNIHQKFTLIDQNIVWYGSVNFLSFGNADESIMRLESYEIASELLGTL</sequence>
<evidence type="ECO:0000313" key="8">
    <source>
        <dbReference type="EMBL" id="KAF0134794.1"/>
    </source>
</evidence>
<evidence type="ECO:0000256" key="4">
    <source>
        <dbReference type="ARBA" id="ARBA00022840"/>
    </source>
</evidence>
<dbReference type="GO" id="GO:0005524">
    <property type="term" value="F:ATP binding"/>
    <property type="evidence" value="ECO:0007669"/>
    <property type="project" value="UniProtKB-KW"/>
</dbReference>
<dbReference type="InterPro" id="IPR054347">
    <property type="entry name" value="TOTE_primase"/>
</dbReference>
<dbReference type="PROSITE" id="PS50035">
    <property type="entry name" value="PLD"/>
    <property type="match status" value="1"/>
</dbReference>
<feature type="domain" description="PLD phosphodiesterase" evidence="6">
    <location>
        <begin position="914"/>
        <end position="937"/>
    </location>
</feature>
<dbReference type="InterPro" id="IPR050615">
    <property type="entry name" value="ATP-dep_DNA_Helicase"/>
</dbReference>
<dbReference type="SMART" id="SM00487">
    <property type="entry name" value="DEXDc"/>
    <property type="match status" value="1"/>
</dbReference>
<dbReference type="InterPro" id="IPR006935">
    <property type="entry name" value="Helicase/UvrB_N"/>
</dbReference>
<dbReference type="InterPro" id="IPR001736">
    <property type="entry name" value="PLipase_D/transphosphatidylase"/>
</dbReference>
<dbReference type="Pfam" id="PF13091">
    <property type="entry name" value="PLDc_2"/>
    <property type="match status" value="1"/>
</dbReference>
<name>A0A833L1U4_UNCSA</name>
<comment type="caution">
    <text evidence="8">The sequence shown here is derived from an EMBL/GenBank/DDBJ whole genome shotgun (WGS) entry which is preliminary data.</text>
</comment>
<dbReference type="CDD" id="cd18785">
    <property type="entry name" value="SF2_C"/>
    <property type="match status" value="1"/>
</dbReference>
<dbReference type="PANTHER" id="PTHR11274">
    <property type="entry name" value="RAD25/XP-B DNA REPAIR HELICASE"/>
    <property type="match status" value="1"/>
</dbReference>
<organism evidence="8 9">
    <name type="scientific">Candidatus Saganbacteria bacterium</name>
    <dbReference type="NCBI Taxonomy" id="2575572"/>
    <lineage>
        <taxon>Bacteria</taxon>
        <taxon>Bacillati</taxon>
        <taxon>Saganbacteria</taxon>
    </lineage>
</organism>
<keyword evidence="3" id="KW-0347">Helicase</keyword>
<keyword evidence="1" id="KW-0547">Nucleotide-binding</keyword>
<dbReference type="GO" id="GO:0004386">
    <property type="term" value="F:helicase activity"/>
    <property type="evidence" value="ECO:0007669"/>
    <property type="project" value="UniProtKB-KW"/>
</dbReference>
<dbReference type="InterPro" id="IPR014001">
    <property type="entry name" value="Helicase_ATP-bd"/>
</dbReference>
<dbReference type="EMBL" id="WPAF01000004">
    <property type="protein sequence ID" value="KAF0134794.1"/>
    <property type="molecule type" value="Genomic_DNA"/>
</dbReference>
<feature type="domain" description="Helicase ATP-binding" evidence="7">
    <location>
        <begin position="450"/>
        <end position="615"/>
    </location>
</feature>
<dbReference type="Pfam" id="PF22548">
    <property type="entry name" value="AEP-TOTE"/>
    <property type="match status" value="1"/>
</dbReference>
<dbReference type="InterPro" id="IPR025202">
    <property type="entry name" value="PLD-like_dom"/>
</dbReference>
<dbReference type="GO" id="GO:0003677">
    <property type="term" value="F:DNA binding"/>
    <property type="evidence" value="ECO:0007669"/>
    <property type="project" value="InterPro"/>
</dbReference>